<reference evidence="1 2" key="1">
    <citation type="submission" date="2020-03" db="EMBL/GenBank/DDBJ databases">
        <authorList>
            <person name="Lai Q."/>
        </authorList>
    </citation>
    <scope>NUCLEOTIDE SEQUENCE [LARGE SCALE GENOMIC DNA]</scope>
    <source>
        <strain evidence="1 2">CCUG 25036</strain>
    </source>
</reference>
<dbReference type="InterPro" id="IPR017946">
    <property type="entry name" value="PLC-like_Pdiesterase_TIM-brl"/>
</dbReference>
<dbReference type="CDD" id="cd08589">
    <property type="entry name" value="PI-PLCc_SaPLC1_like"/>
    <property type="match status" value="1"/>
</dbReference>
<dbReference type="GO" id="GO:0006629">
    <property type="term" value="P:lipid metabolic process"/>
    <property type="evidence" value="ECO:0007669"/>
    <property type="project" value="InterPro"/>
</dbReference>
<dbReference type="Pfam" id="PF16670">
    <property type="entry name" value="PI-PLC-C1"/>
    <property type="match status" value="1"/>
</dbReference>
<evidence type="ECO:0000313" key="2">
    <source>
        <dbReference type="Proteomes" id="UP000490980"/>
    </source>
</evidence>
<dbReference type="GO" id="GO:0008081">
    <property type="term" value="F:phosphoric diester hydrolase activity"/>
    <property type="evidence" value="ECO:0007669"/>
    <property type="project" value="InterPro"/>
</dbReference>
<sequence>MSGNDLRPAMGESPARALHALRLACATVLLMPVIAQAAQVTRINELQYIGSHNSYHAGLAAGEAAIWRKVDPATYSILTYSHPSLTRQLDDGVRQVELDVYGDVHGGRYARPAVIAQVAAAGLPADPPFADPAVMAVPGFKVMHIQDMDQRSTCQPLKACLRELRAWSVAHPRHLPIFILFETEETPLKMPFATVAPEPFDADAMNRLEAEVTDVFPRASYIAPDDVRGKHATLNDAVRHGQWPSLDAARGHVVFLLDQHSVGKAYLQGHPSLRGRAMFTNATPGEEDAAFIELNDGPRDDISRRVREGYLVRTRTDANLKEAAANDVQRRDAMLASGAQILSTDFPAHEPATTGYVVSFPKEAVARCNPLLANDSCARLDLSH</sequence>
<keyword evidence="2" id="KW-1185">Reference proteome</keyword>
<dbReference type="Proteomes" id="UP000490980">
    <property type="component" value="Unassembled WGS sequence"/>
</dbReference>
<comment type="caution">
    <text evidence="1">The sequence shown here is derived from an EMBL/GenBank/DDBJ whole genome shotgun (WGS) entry which is preliminary data.</text>
</comment>
<dbReference type="InterPro" id="IPR032075">
    <property type="entry name" value="PI-PLC-C1"/>
</dbReference>
<dbReference type="AlphaFoldDB" id="A0A7X5U7X7"/>
<evidence type="ECO:0000313" key="1">
    <source>
        <dbReference type="EMBL" id="NII05546.1"/>
    </source>
</evidence>
<gene>
    <name evidence="1" type="ORF">HBF25_03970</name>
</gene>
<dbReference type="EMBL" id="JAARLZ010000002">
    <property type="protein sequence ID" value="NII05546.1"/>
    <property type="molecule type" value="Genomic_DNA"/>
</dbReference>
<accession>A0A7X5U7X7</accession>
<proteinExistence type="predicted"/>
<evidence type="ECO:0008006" key="3">
    <source>
        <dbReference type="Google" id="ProtNLM"/>
    </source>
</evidence>
<dbReference type="Gene3D" id="3.20.20.190">
    <property type="entry name" value="Phosphatidylinositol (PI) phosphodiesterase"/>
    <property type="match status" value="1"/>
</dbReference>
<organism evidence="1 2">
    <name type="scientific">Luteibacter anthropi</name>
    <dbReference type="NCBI Taxonomy" id="564369"/>
    <lineage>
        <taxon>Bacteria</taxon>
        <taxon>Pseudomonadati</taxon>
        <taxon>Pseudomonadota</taxon>
        <taxon>Gammaproteobacteria</taxon>
        <taxon>Lysobacterales</taxon>
        <taxon>Rhodanobacteraceae</taxon>
        <taxon>Luteibacter</taxon>
    </lineage>
</organism>
<name>A0A7X5U7X7_9GAMM</name>
<dbReference type="SUPFAM" id="SSF51695">
    <property type="entry name" value="PLC-like phosphodiesterases"/>
    <property type="match status" value="1"/>
</dbReference>
<protein>
    <recommendedName>
        <fullName evidence="3">Calcium-dependent phosphoinositide phospholipase C</fullName>
    </recommendedName>
</protein>